<dbReference type="OrthoDB" id="3445164at2759"/>
<feature type="compositionally biased region" description="Polar residues" evidence="1">
    <location>
        <begin position="40"/>
        <end position="51"/>
    </location>
</feature>
<evidence type="ECO:0000313" key="3">
    <source>
        <dbReference type="Proteomes" id="UP000562929"/>
    </source>
</evidence>
<dbReference type="AlphaFoldDB" id="A0A8H4VEZ5"/>
<feature type="compositionally biased region" description="Basic and acidic residues" evidence="1">
    <location>
        <begin position="62"/>
        <end position="73"/>
    </location>
</feature>
<proteinExistence type="predicted"/>
<name>A0A8H4VEZ5_9HYPO</name>
<sequence length="246" mass="27823">MVRFLADVALSQAVANTDNDGADLALKRSLMRTTPRRGRSMTSSVDASQPPRTAHPNRQRRRIPEDGPLREDPSTTSPARPRPRMPPPRRSYSATDKEPERACPPPGRTTLLDLPAEVHFHLFDLLDPLDGVCLGLAHSRLYGIHRRKHGTVSLGSRYAGPNDMEWAWRGAGPLLPSPERRRQVYCRKCGVSRCELHRHLKDWMGEGREYCEIRRVYGRPAGREARPYCFMSSPKKQDRCGRHGGS</sequence>
<reference evidence="2 3" key="1">
    <citation type="journal article" date="2020" name="G3 (Bethesda)">
        <title>Genetic Underpinnings of Host Manipulation by Ophiocordyceps as Revealed by Comparative Transcriptomics.</title>
        <authorList>
            <person name="Will I."/>
            <person name="Das B."/>
            <person name="Trinh T."/>
            <person name="Brachmann A."/>
            <person name="Ohm R.A."/>
            <person name="de Bekker C."/>
        </authorList>
    </citation>
    <scope>NUCLEOTIDE SEQUENCE [LARGE SCALE GENOMIC DNA]</scope>
    <source>
        <strain evidence="2 3">EC05</strain>
    </source>
</reference>
<accession>A0A8H4VEZ5</accession>
<dbReference type="EMBL" id="JAACLJ010000002">
    <property type="protein sequence ID" value="KAF4591805.1"/>
    <property type="molecule type" value="Genomic_DNA"/>
</dbReference>
<evidence type="ECO:0000313" key="2">
    <source>
        <dbReference type="EMBL" id="KAF4591805.1"/>
    </source>
</evidence>
<comment type="caution">
    <text evidence="2">The sequence shown here is derived from an EMBL/GenBank/DDBJ whole genome shotgun (WGS) entry which is preliminary data.</text>
</comment>
<protein>
    <submittedName>
        <fullName evidence="2">F-box domain-containing protein</fullName>
    </submittedName>
</protein>
<feature type="region of interest" description="Disordered" evidence="1">
    <location>
        <begin position="26"/>
        <end position="107"/>
    </location>
</feature>
<dbReference type="Proteomes" id="UP000562929">
    <property type="component" value="Unassembled WGS sequence"/>
</dbReference>
<evidence type="ECO:0000256" key="1">
    <source>
        <dbReference type="SAM" id="MobiDB-lite"/>
    </source>
</evidence>
<keyword evidence="3" id="KW-1185">Reference proteome</keyword>
<organism evidence="2 3">
    <name type="scientific">Ophiocordyceps camponoti-floridani</name>
    <dbReference type="NCBI Taxonomy" id="2030778"/>
    <lineage>
        <taxon>Eukaryota</taxon>
        <taxon>Fungi</taxon>
        <taxon>Dikarya</taxon>
        <taxon>Ascomycota</taxon>
        <taxon>Pezizomycotina</taxon>
        <taxon>Sordariomycetes</taxon>
        <taxon>Hypocreomycetidae</taxon>
        <taxon>Hypocreales</taxon>
        <taxon>Ophiocordycipitaceae</taxon>
        <taxon>Ophiocordyceps</taxon>
    </lineage>
</organism>
<gene>
    <name evidence="2" type="ORF">GQ602_002104</name>
</gene>